<dbReference type="InParanoid" id="A0A1X7TX62"/>
<keyword evidence="1" id="KW-1015">Disulfide bond</keyword>
<evidence type="ECO:0000256" key="3">
    <source>
        <dbReference type="SAM" id="SignalP"/>
    </source>
</evidence>
<dbReference type="OrthoDB" id="5813299at2759"/>
<keyword evidence="1" id="KW-0245">EGF-like domain</keyword>
<accession>A0A1X7TX62</accession>
<sequence>MMREAVLVFALCVLSLSVAQDCPLPTNPDIETVLPPLLVESDGPQSYSPNVTGSVQYVCLVQGSMIDTYNGVSLIARFTPNPGEPETSRILDMECGSGTWSGRTGSLDPPPPSAIDAPPRTDCYRCREGFGGDTRCRECSNVCNSGLMRCTGSGSTDCCLSFAANGQCNPTTNCTSSSGPNYVATESNNFTCTCNLTCSAGYTVNSDCTGCDFTSICDKDTPCMNGGQCIQYSPPDNYTCNCTGTGYEEELNCTDLILSPSPSPSLVLSSPPAPLPSPLFGASSPPSPSPSPICTVRYCDSCQNSSCCKTCSSGSYLNPDGCTCGPCTVSNCSRCHLLNSSCCTECGLGYDLLLHAHSLVVRDVMLLDAVKPVYQVIVLGLIIVRVIVCLLPCNSGYTSSANCTSCALTNICEASNPCGTADCSLGTQPDQYTCYCATNNPQSLSASIIAIITVLSLIVAVCMAMIVILVLVIVVIFVKKQKQKQQQEQQPTNHYDVIVPIASDPATEVNLAYEAVRRR</sequence>
<name>A0A1X7TX62_AMPQE</name>
<feature type="disulfide bond" evidence="1">
    <location>
        <begin position="223"/>
        <end position="240"/>
    </location>
</feature>
<dbReference type="AlphaFoldDB" id="A0A1X7TX62"/>
<evidence type="ECO:0000313" key="5">
    <source>
        <dbReference type="EnsemblMetazoa" id="Aqu2.1.19978_001"/>
    </source>
</evidence>
<organism evidence="5">
    <name type="scientific">Amphimedon queenslandica</name>
    <name type="common">Sponge</name>
    <dbReference type="NCBI Taxonomy" id="400682"/>
    <lineage>
        <taxon>Eukaryota</taxon>
        <taxon>Metazoa</taxon>
        <taxon>Porifera</taxon>
        <taxon>Demospongiae</taxon>
        <taxon>Heteroscleromorpha</taxon>
        <taxon>Haplosclerida</taxon>
        <taxon>Niphatidae</taxon>
        <taxon>Amphimedon</taxon>
    </lineage>
</organism>
<reference evidence="5" key="1">
    <citation type="submission" date="2017-05" db="UniProtKB">
        <authorList>
            <consortium name="EnsemblMetazoa"/>
        </authorList>
    </citation>
    <scope>IDENTIFICATION</scope>
</reference>
<comment type="caution">
    <text evidence="1">Lacks conserved residue(s) required for the propagation of feature annotation.</text>
</comment>
<proteinExistence type="predicted"/>
<evidence type="ECO:0000256" key="1">
    <source>
        <dbReference type="PROSITE-ProRule" id="PRU00076"/>
    </source>
</evidence>
<feature type="signal peptide" evidence="3">
    <location>
        <begin position="1"/>
        <end position="19"/>
    </location>
</feature>
<keyword evidence="2" id="KW-0472">Membrane</keyword>
<keyword evidence="2" id="KW-1133">Transmembrane helix</keyword>
<keyword evidence="3" id="KW-0732">Signal</keyword>
<protein>
    <recommendedName>
        <fullName evidence="4">EGF-like domain-containing protein</fullName>
    </recommendedName>
</protein>
<dbReference type="InterPro" id="IPR000742">
    <property type="entry name" value="EGF"/>
</dbReference>
<feature type="transmembrane region" description="Helical" evidence="2">
    <location>
        <begin position="448"/>
        <end position="478"/>
    </location>
</feature>
<keyword evidence="2" id="KW-0812">Transmembrane</keyword>
<evidence type="ECO:0000256" key="2">
    <source>
        <dbReference type="SAM" id="Phobius"/>
    </source>
</evidence>
<dbReference type="EnsemblMetazoa" id="Aqu2.1.19978_001">
    <property type="protein sequence ID" value="Aqu2.1.19978_001"/>
    <property type="gene ID" value="Aqu2.1.19978"/>
</dbReference>
<feature type="chain" id="PRO_5010855625" description="EGF-like domain-containing protein" evidence="3">
    <location>
        <begin position="20"/>
        <end position="519"/>
    </location>
</feature>
<feature type="domain" description="EGF-like" evidence="4">
    <location>
        <begin position="213"/>
        <end position="254"/>
    </location>
</feature>
<dbReference type="PROSITE" id="PS50026">
    <property type="entry name" value="EGF_3"/>
    <property type="match status" value="1"/>
</dbReference>
<evidence type="ECO:0000259" key="4">
    <source>
        <dbReference type="PROSITE" id="PS50026"/>
    </source>
</evidence>